<evidence type="ECO:0000256" key="1">
    <source>
        <dbReference type="ARBA" id="ARBA00010688"/>
    </source>
</evidence>
<evidence type="ECO:0000256" key="2">
    <source>
        <dbReference type="ARBA" id="ARBA00022679"/>
    </source>
</evidence>
<dbReference type="PANTHER" id="PTHR43320:SF3">
    <property type="entry name" value="CARBOHYDRATE KINASE PFKB DOMAIN-CONTAINING PROTEIN"/>
    <property type="match status" value="1"/>
</dbReference>
<keyword evidence="3 4" id="KW-0418">Kinase</keyword>
<dbReference type="InterPro" id="IPR002173">
    <property type="entry name" value="Carboh/pur_kinase_PfkB_CS"/>
</dbReference>
<comment type="similarity">
    <text evidence="1">Belongs to the carbohydrate kinase PfkB family.</text>
</comment>
<dbReference type="PROSITE" id="PS00584">
    <property type="entry name" value="PFKB_KINASES_2"/>
    <property type="match status" value="1"/>
</dbReference>
<dbReference type="EC" id="2.7.1.-" evidence="4"/>
<dbReference type="InterPro" id="IPR052700">
    <property type="entry name" value="Carb_kinase_PfkB-like"/>
</dbReference>
<dbReference type="PANTHER" id="PTHR43320">
    <property type="entry name" value="SUGAR KINASE"/>
    <property type="match status" value="1"/>
</dbReference>
<keyword evidence="2 4" id="KW-0808">Transferase</keyword>
<gene>
    <name evidence="4" type="primary">frlD_2</name>
    <name evidence="4" type="ORF">CBLFYP116_02637</name>
</gene>
<organism evidence="4">
    <name type="scientific">Enterocloster bolteae</name>
    <dbReference type="NCBI Taxonomy" id="208479"/>
    <lineage>
        <taxon>Bacteria</taxon>
        <taxon>Bacillati</taxon>
        <taxon>Bacillota</taxon>
        <taxon>Clostridia</taxon>
        <taxon>Lachnospirales</taxon>
        <taxon>Lachnospiraceae</taxon>
        <taxon>Enterocloster</taxon>
    </lineage>
</organism>
<protein>
    <submittedName>
        <fullName evidence="4">Fructosamine kinase FrlD</fullName>
        <ecNumber evidence="4">2.7.1.-</ecNumber>
    </submittedName>
</protein>
<dbReference type="EMBL" id="CACRTF010000014">
    <property type="protein sequence ID" value="VYT27743.1"/>
    <property type="molecule type" value="Genomic_DNA"/>
</dbReference>
<reference evidence="4" key="1">
    <citation type="submission" date="2019-11" db="EMBL/GenBank/DDBJ databases">
        <authorList>
            <person name="Feng L."/>
        </authorList>
    </citation>
    <scope>NUCLEOTIDE SEQUENCE</scope>
    <source>
        <strain evidence="4">CbolteaeLFYP116</strain>
    </source>
</reference>
<dbReference type="InterPro" id="IPR011611">
    <property type="entry name" value="PfkB_dom"/>
</dbReference>
<dbReference type="Gene3D" id="3.40.1190.20">
    <property type="match status" value="1"/>
</dbReference>
<dbReference type="AlphaFoldDB" id="A0A6N2VDZ0"/>
<name>A0A6N2VDZ0_9FIRM</name>
<sequence length="261" mass="29271">MNMAAIGFCCIDVYENIGKRYATGNGVDCIVHLARRGVSTAVVSVVGTDEYGGEMFDLCREYQMDTSHLQVKEGKTSVYRMALKDGVDRVHLENIPGVMEYYEPTRKDIEFTKTFDYIHTDLTGRVLHLLPEFKEAGCKVIFDFSINKDEENMAAVLPYVHCAFFSCEKKTPEIREFLIKARSYGPEYVVATFGEEGSMCYDGERFCEQGIRVVPVVNTVGAGDSFIAGFTWGLMVGRDIEGCLKEGADLSAQIVQRFNPY</sequence>
<evidence type="ECO:0000256" key="3">
    <source>
        <dbReference type="ARBA" id="ARBA00022777"/>
    </source>
</evidence>
<dbReference type="RefSeq" id="WP_002577372.1">
    <property type="nucleotide sequence ID" value="NZ_BAABZS010000001.1"/>
</dbReference>
<dbReference type="GO" id="GO:0016301">
    <property type="term" value="F:kinase activity"/>
    <property type="evidence" value="ECO:0007669"/>
    <property type="project" value="UniProtKB-KW"/>
</dbReference>
<dbReference type="Pfam" id="PF00294">
    <property type="entry name" value="PfkB"/>
    <property type="match status" value="1"/>
</dbReference>
<dbReference type="GeneID" id="23115735"/>
<proteinExistence type="inferred from homology"/>
<dbReference type="SUPFAM" id="SSF53613">
    <property type="entry name" value="Ribokinase-like"/>
    <property type="match status" value="1"/>
</dbReference>
<dbReference type="InterPro" id="IPR029056">
    <property type="entry name" value="Ribokinase-like"/>
</dbReference>
<evidence type="ECO:0000313" key="4">
    <source>
        <dbReference type="EMBL" id="VYT27743.1"/>
    </source>
</evidence>
<accession>A0A6N2VDZ0</accession>